<dbReference type="Proteomes" id="UP000039865">
    <property type="component" value="Unassembled WGS sequence"/>
</dbReference>
<evidence type="ECO:0000313" key="1">
    <source>
        <dbReference type="EMBL" id="CDW81012.1"/>
    </source>
</evidence>
<keyword evidence="2" id="KW-1185">Reference proteome</keyword>
<name>A0A078AHN6_STYLE</name>
<sequence>MSLNTEFLNNRAKQQLKIEEELQSQFPTHHNSSMDQNSLNQQTKNYFSIKKTLEQLSNSGFSGQNSPFKNHSSSINYDKETVKLIDQKLAQMKVPINNLRKINDTIIQIPAQNPYQNNHFTRNMPKKTLNLPLIATNTPNQSRINFKYPNDLIDPLLLKSQRTNLSVISTDTNMRAKHKIFYLEGQVISILNVSKQTEKEQKSFKNVYRNLNSKLKNINRTSVVSKDSDCSQTLQATIEEQLDTIIPSKKQDKKAIMISNQQTLTKYASKKKIYQKKRKNKSESHPLKIDLEQMEKQVRAAVGGATIASIYNEKQNDDEVEYMEKEKPQQVTNYGNFFPSIGKTTLFKNKGENFYRKFL</sequence>
<reference evidence="1 2" key="1">
    <citation type="submission" date="2014-06" db="EMBL/GenBank/DDBJ databases">
        <authorList>
            <person name="Swart Estienne"/>
        </authorList>
    </citation>
    <scope>NUCLEOTIDE SEQUENCE [LARGE SCALE GENOMIC DNA]</scope>
    <source>
        <strain evidence="1 2">130c</strain>
    </source>
</reference>
<dbReference type="EMBL" id="CCKQ01009516">
    <property type="protein sequence ID" value="CDW81012.1"/>
    <property type="molecule type" value="Genomic_DNA"/>
</dbReference>
<evidence type="ECO:0000313" key="2">
    <source>
        <dbReference type="Proteomes" id="UP000039865"/>
    </source>
</evidence>
<gene>
    <name evidence="1" type="primary">Contig15223.g16216</name>
    <name evidence="1" type="ORF">STYLEM_10018</name>
</gene>
<protein>
    <submittedName>
        <fullName evidence="1">Uncharacterized protein</fullName>
    </submittedName>
</protein>
<dbReference type="AlphaFoldDB" id="A0A078AHN6"/>
<proteinExistence type="predicted"/>
<dbReference type="InParanoid" id="A0A078AHN6"/>
<accession>A0A078AHN6</accession>
<organism evidence="1 2">
    <name type="scientific">Stylonychia lemnae</name>
    <name type="common">Ciliate</name>
    <dbReference type="NCBI Taxonomy" id="5949"/>
    <lineage>
        <taxon>Eukaryota</taxon>
        <taxon>Sar</taxon>
        <taxon>Alveolata</taxon>
        <taxon>Ciliophora</taxon>
        <taxon>Intramacronucleata</taxon>
        <taxon>Spirotrichea</taxon>
        <taxon>Stichotrichia</taxon>
        <taxon>Sporadotrichida</taxon>
        <taxon>Oxytrichidae</taxon>
        <taxon>Stylonychinae</taxon>
        <taxon>Stylonychia</taxon>
    </lineage>
</organism>